<reference evidence="1 2" key="1">
    <citation type="submission" date="2007-04" db="EMBL/GenBank/DDBJ databases">
        <authorList>
            <person name="Fulton L."/>
            <person name="Clifton S."/>
            <person name="Fulton B."/>
            <person name="Xu J."/>
            <person name="Minx P."/>
            <person name="Pepin K.H."/>
            <person name="Johnson M."/>
            <person name="Thiruvilangam P."/>
            <person name="Bhonagiri V."/>
            <person name="Nash W.E."/>
            <person name="Mardis E.R."/>
            <person name="Wilson R.K."/>
        </authorList>
    </citation>
    <scope>NUCLEOTIDE SEQUENCE [LARGE SCALE GENOMIC DNA]</scope>
    <source>
        <strain evidence="1 2">L2-32</strain>
    </source>
</reference>
<proteinExistence type="predicted"/>
<accession>A7A8C5</accession>
<comment type="caution">
    <text evidence="1">The sequence shown here is derived from an EMBL/GenBank/DDBJ whole genome shotgun (WGS) entry which is preliminary data.</text>
</comment>
<reference evidence="1 2" key="2">
    <citation type="submission" date="2007-05" db="EMBL/GenBank/DDBJ databases">
        <title>Draft genome sequence of Bifidobacterium adolescentis (L2-32).</title>
        <authorList>
            <person name="Sudarsanam P."/>
            <person name="Ley R."/>
            <person name="Guruge J."/>
            <person name="Turnbaugh P.J."/>
            <person name="Mahowald M."/>
            <person name="Liep D."/>
            <person name="Gordon J."/>
        </authorList>
    </citation>
    <scope>NUCLEOTIDE SEQUENCE [LARGE SCALE GENOMIC DNA]</scope>
    <source>
        <strain evidence="1 2">L2-32</strain>
    </source>
</reference>
<protein>
    <submittedName>
        <fullName evidence="1">Uncharacterized protein</fullName>
    </submittedName>
</protein>
<evidence type="ECO:0000313" key="2">
    <source>
        <dbReference type="Proteomes" id="UP000003773"/>
    </source>
</evidence>
<dbReference type="HOGENOM" id="CLU_3212979_0_0_11"/>
<dbReference type="AlphaFoldDB" id="A7A8C5"/>
<sequence>MTETNEWIHRKTASSICASSIGHCGRRTCISTRRRPLSLEIPAF</sequence>
<evidence type="ECO:0000313" key="1">
    <source>
        <dbReference type="EMBL" id="EDN81990.1"/>
    </source>
</evidence>
<organism evidence="1 2">
    <name type="scientific">Bifidobacterium adolescentis L2-32</name>
    <dbReference type="NCBI Taxonomy" id="411481"/>
    <lineage>
        <taxon>Bacteria</taxon>
        <taxon>Bacillati</taxon>
        <taxon>Actinomycetota</taxon>
        <taxon>Actinomycetes</taxon>
        <taxon>Bifidobacteriales</taxon>
        <taxon>Bifidobacteriaceae</taxon>
        <taxon>Bifidobacterium</taxon>
    </lineage>
</organism>
<dbReference type="Proteomes" id="UP000003773">
    <property type="component" value="Unassembled WGS sequence"/>
</dbReference>
<dbReference type="EMBL" id="AAXD02000074">
    <property type="protein sequence ID" value="EDN81990.1"/>
    <property type="molecule type" value="Genomic_DNA"/>
</dbReference>
<name>A7A8C5_BIFAD</name>
<gene>
    <name evidence="1" type="ORF">BIFADO_02116</name>
</gene>